<dbReference type="InterPro" id="IPR005496">
    <property type="entry name" value="Integral_membrane_TerC"/>
</dbReference>
<evidence type="ECO:0000313" key="8">
    <source>
        <dbReference type="EMBL" id="MDE1460738.1"/>
    </source>
</evidence>
<comment type="caution">
    <text evidence="8">The sequence shown here is derived from an EMBL/GenBank/DDBJ whole genome shotgun (WGS) entry which is preliminary data.</text>
</comment>
<dbReference type="InterPro" id="IPR022369">
    <property type="entry name" value="Integral_membrane_TerC_rswitch"/>
</dbReference>
<feature type="transmembrane region" description="Helical" evidence="7">
    <location>
        <begin position="282"/>
        <end position="299"/>
    </location>
</feature>
<dbReference type="Proteomes" id="UP001528823">
    <property type="component" value="Unassembled WGS sequence"/>
</dbReference>
<dbReference type="RefSeq" id="WP_274687110.1">
    <property type="nucleotide sequence ID" value="NZ_JAPMOU010000002.1"/>
</dbReference>
<dbReference type="NCBIfam" id="TIGR03718">
    <property type="entry name" value="R_switched_Alx"/>
    <property type="match status" value="1"/>
</dbReference>
<evidence type="ECO:0000256" key="1">
    <source>
        <dbReference type="ARBA" id="ARBA00004141"/>
    </source>
</evidence>
<keyword evidence="9" id="KW-1185">Reference proteome</keyword>
<dbReference type="PANTHER" id="PTHR30238:SF0">
    <property type="entry name" value="THYLAKOID MEMBRANE PROTEIN TERC, CHLOROPLASTIC"/>
    <property type="match status" value="1"/>
</dbReference>
<proteinExistence type="inferred from homology"/>
<evidence type="ECO:0000256" key="4">
    <source>
        <dbReference type="ARBA" id="ARBA00022989"/>
    </source>
</evidence>
<feature type="transmembrane region" description="Helical" evidence="7">
    <location>
        <begin position="130"/>
        <end position="150"/>
    </location>
</feature>
<feature type="transmembrane region" description="Helical" evidence="7">
    <location>
        <begin position="105"/>
        <end position="124"/>
    </location>
</feature>
<dbReference type="PANTHER" id="PTHR30238">
    <property type="entry name" value="MEMBRANE BOUND PREDICTED REDOX MODULATOR"/>
    <property type="match status" value="1"/>
</dbReference>
<feature type="transmembrane region" description="Helical" evidence="7">
    <location>
        <begin position="314"/>
        <end position="336"/>
    </location>
</feature>
<keyword evidence="4 7" id="KW-1133">Transmembrane helix</keyword>
<accession>A0ABT5U5I8</accession>
<evidence type="ECO:0000256" key="5">
    <source>
        <dbReference type="ARBA" id="ARBA00023136"/>
    </source>
</evidence>
<evidence type="ECO:0000256" key="7">
    <source>
        <dbReference type="SAM" id="Phobius"/>
    </source>
</evidence>
<dbReference type="Pfam" id="PF03741">
    <property type="entry name" value="TerC"/>
    <property type="match status" value="1"/>
</dbReference>
<evidence type="ECO:0000256" key="6">
    <source>
        <dbReference type="SAM" id="MobiDB-lite"/>
    </source>
</evidence>
<organism evidence="8 9">
    <name type="scientific">Spartinivicinus poritis</name>
    <dbReference type="NCBI Taxonomy" id="2994640"/>
    <lineage>
        <taxon>Bacteria</taxon>
        <taxon>Pseudomonadati</taxon>
        <taxon>Pseudomonadota</taxon>
        <taxon>Gammaproteobacteria</taxon>
        <taxon>Oceanospirillales</taxon>
        <taxon>Zooshikellaceae</taxon>
        <taxon>Spartinivicinus</taxon>
    </lineage>
</organism>
<gene>
    <name evidence="8" type="ORF">ORQ98_02035</name>
</gene>
<feature type="transmembrane region" description="Helical" evidence="7">
    <location>
        <begin position="249"/>
        <end position="270"/>
    </location>
</feature>
<keyword evidence="5 7" id="KW-0472">Membrane</keyword>
<keyword evidence="3 7" id="KW-0812">Transmembrane</keyword>
<sequence>MEHFGFPIETIVILFTVVFVSVSMDLFSHRNKEEVTFKDAAGWSIFWIALAIAFYYYLKVRFNPEYASLFMAGYALEKALSIDNMMVFVAIFSSFGIKGIAQHRILYYGIAGALIFRAIFVAAGTTLFGIASWVELLFALIVAWSGWALWHGSGDDDDIDDYSQHWSVNLTKKYMPVLPRLVGKAFFVRREQVEQMKREDPSLTFSDTARHGAWFATPMFLCLICIEVSDIVFSFDSVPAIIAVTREPLLVYAAVIFAILGLRNLYFLLAVAAKYLCHLERAVAFVLVFIAIKLGASAVEKTFGIETFHIPHDVSLYVVLGLILAGVIASILFPVAESGSSDIKEQPASAQARADDEPPPSSSS</sequence>
<feature type="transmembrane region" description="Helical" evidence="7">
    <location>
        <begin position="6"/>
        <end position="28"/>
    </location>
</feature>
<evidence type="ECO:0000313" key="9">
    <source>
        <dbReference type="Proteomes" id="UP001528823"/>
    </source>
</evidence>
<protein>
    <submittedName>
        <fullName evidence="8">TerC/Alx family metal homeostasis membrane protein</fullName>
    </submittedName>
</protein>
<name>A0ABT5U5I8_9GAMM</name>
<evidence type="ECO:0000256" key="3">
    <source>
        <dbReference type="ARBA" id="ARBA00022692"/>
    </source>
</evidence>
<comment type="similarity">
    <text evidence="2">Belongs to the TerC family.</text>
</comment>
<feature type="transmembrane region" description="Helical" evidence="7">
    <location>
        <begin position="70"/>
        <end position="93"/>
    </location>
</feature>
<feature type="region of interest" description="Disordered" evidence="6">
    <location>
        <begin position="343"/>
        <end position="364"/>
    </location>
</feature>
<evidence type="ECO:0000256" key="2">
    <source>
        <dbReference type="ARBA" id="ARBA00007511"/>
    </source>
</evidence>
<comment type="subcellular location">
    <subcellularLocation>
        <location evidence="1">Membrane</location>
        <topology evidence="1">Multi-pass membrane protein</topology>
    </subcellularLocation>
</comment>
<dbReference type="EMBL" id="JAPMOU010000002">
    <property type="protein sequence ID" value="MDE1460738.1"/>
    <property type="molecule type" value="Genomic_DNA"/>
</dbReference>
<feature type="transmembrane region" description="Helical" evidence="7">
    <location>
        <begin position="40"/>
        <end position="58"/>
    </location>
</feature>
<feature type="transmembrane region" description="Helical" evidence="7">
    <location>
        <begin position="220"/>
        <end position="243"/>
    </location>
</feature>
<reference evidence="8 9" key="1">
    <citation type="submission" date="2022-11" db="EMBL/GenBank/DDBJ databases">
        <title>Spartinivicinus poritis sp. nov., isolated from scleractinian coral Porites lutea.</title>
        <authorList>
            <person name="Zhang G."/>
            <person name="Cai L."/>
            <person name="Wei Q."/>
        </authorList>
    </citation>
    <scope>NUCLEOTIDE SEQUENCE [LARGE SCALE GENOMIC DNA]</scope>
    <source>
        <strain evidence="8 9">A2-2</strain>
    </source>
</reference>